<evidence type="ECO:0000256" key="7">
    <source>
        <dbReference type="ARBA" id="ARBA00048470"/>
    </source>
</evidence>
<keyword evidence="11" id="KW-1185">Reference proteome</keyword>
<comment type="similarity">
    <text evidence="3">Belongs to the Ahb/Nir family.</text>
</comment>
<dbReference type="InterPro" id="IPR053953">
    <property type="entry name" value="NirdL-like_HTH"/>
</dbReference>
<comment type="pathway">
    <text evidence="2">Porphyrin-containing compound metabolism.</text>
</comment>
<dbReference type="InterPro" id="IPR036388">
    <property type="entry name" value="WH-like_DNA-bd_sf"/>
</dbReference>
<evidence type="ECO:0000313" key="11">
    <source>
        <dbReference type="Proteomes" id="UP000198807"/>
    </source>
</evidence>
<evidence type="ECO:0000256" key="1">
    <source>
        <dbReference type="ARBA" id="ARBA00023239"/>
    </source>
</evidence>
<accession>A0A1H7JMJ4</accession>
<keyword evidence="1" id="KW-0456">Lyase</keyword>
<dbReference type="AlphaFoldDB" id="A0A1H7JMJ4"/>
<name>A0A1H7JMJ4_9GAMM</name>
<dbReference type="OrthoDB" id="9806536at2"/>
<dbReference type="STRING" id="650850.SAMN04488129_10497"/>
<protein>
    <recommendedName>
        <fullName evidence="5">siroheme decarboxylase</fullName>
        <ecNumber evidence="5">4.1.1.111</ecNumber>
    </recommendedName>
</protein>
<evidence type="ECO:0000256" key="6">
    <source>
        <dbReference type="ARBA" id="ARBA00045291"/>
    </source>
</evidence>
<dbReference type="PANTHER" id="PTHR43413">
    <property type="entry name" value="TRANSCRIPTIONAL REGULATOR, ASNC FAMILY"/>
    <property type="match status" value="1"/>
</dbReference>
<dbReference type="PANTHER" id="PTHR43413:SF1">
    <property type="entry name" value="SIROHEME DECARBOXYLASE NIRL SUBUNIT"/>
    <property type="match status" value="1"/>
</dbReference>
<evidence type="ECO:0000256" key="5">
    <source>
        <dbReference type="ARBA" id="ARBA00023471"/>
    </source>
</evidence>
<dbReference type="InterPro" id="IPR019888">
    <property type="entry name" value="Tscrpt_reg_AsnC-like"/>
</dbReference>
<evidence type="ECO:0000256" key="3">
    <source>
        <dbReference type="ARBA" id="ARBA00023457"/>
    </source>
</evidence>
<dbReference type="EC" id="4.1.1.111" evidence="5"/>
<evidence type="ECO:0000259" key="8">
    <source>
        <dbReference type="Pfam" id="PF17805"/>
    </source>
</evidence>
<dbReference type="Gene3D" id="3.30.70.3460">
    <property type="match status" value="1"/>
</dbReference>
<evidence type="ECO:0000256" key="2">
    <source>
        <dbReference type="ARBA" id="ARBA00023444"/>
    </source>
</evidence>
<feature type="domain" description="Siroheme decarboxylase AsnC-like ligand binding" evidence="8">
    <location>
        <begin position="72"/>
        <end position="144"/>
    </location>
</feature>
<gene>
    <name evidence="10" type="ORF">SAMN04488129_10497</name>
</gene>
<comment type="catalytic activity">
    <reaction evidence="7">
        <text>siroheme + 2 H(+) = 12,18-didecarboxysiroheme + 2 CO2</text>
        <dbReference type="Rhea" id="RHEA:19093"/>
        <dbReference type="ChEBI" id="CHEBI:15378"/>
        <dbReference type="ChEBI" id="CHEBI:16526"/>
        <dbReference type="ChEBI" id="CHEBI:60052"/>
        <dbReference type="ChEBI" id="CHEBI:140497"/>
        <dbReference type="EC" id="4.1.1.111"/>
    </reaction>
</comment>
<dbReference type="Pfam" id="PF17805">
    <property type="entry name" value="AsnC_trans_reg2"/>
    <property type="match status" value="1"/>
</dbReference>
<comment type="function">
    <text evidence="6">Involved in heme d1 biosynthesis. Catalyzes the decarboxylation of siroheme into didecarboxysiroheme.</text>
</comment>
<organism evidence="10 11">
    <name type="scientific">Halomonas daqiaonensis</name>
    <dbReference type="NCBI Taxonomy" id="650850"/>
    <lineage>
        <taxon>Bacteria</taxon>
        <taxon>Pseudomonadati</taxon>
        <taxon>Pseudomonadota</taxon>
        <taxon>Gammaproteobacteria</taxon>
        <taxon>Oceanospirillales</taxon>
        <taxon>Halomonadaceae</taxon>
        <taxon>Halomonas</taxon>
    </lineage>
</organism>
<dbReference type="InterPro" id="IPR040523">
    <property type="entry name" value="AsnC_trans_reg2"/>
</dbReference>
<dbReference type="GO" id="GO:0016829">
    <property type="term" value="F:lyase activity"/>
    <property type="evidence" value="ECO:0007669"/>
    <property type="project" value="UniProtKB-KW"/>
</dbReference>
<dbReference type="EMBL" id="FOBC01000004">
    <property type="protein sequence ID" value="SEK75873.1"/>
    <property type="molecule type" value="Genomic_DNA"/>
</dbReference>
<dbReference type="Gene3D" id="1.10.10.10">
    <property type="entry name" value="Winged helix-like DNA-binding domain superfamily/Winged helix DNA-binding domain"/>
    <property type="match status" value="1"/>
</dbReference>
<dbReference type="RefSeq" id="WP_089710963.1">
    <property type="nucleotide sequence ID" value="NZ_FOBC01000004.1"/>
</dbReference>
<evidence type="ECO:0000259" key="9">
    <source>
        <dbReference type="Pfam" id="PF22451"/>
    </source>
</evidence>
<evidence type="ECO:0000256" key="4">
    <source>
        <dbReference type="ARBA" id="ARBA00023465"/>
    </source>
</evidence>
<dbReference type="SMART" id="SM00344">
    <property type="entry name" value="HTH_ASNC"/>
    <property type="match status" value="1"/>
</dbReference>
<comment type="subunit">
    <text evidence="4">Probably forms a complex composed of NirD, NirL, NirG and NirH. All proteins are required for the total conversion of siroheme to didecarboxysiroheme.</text>
</comment>
<dbReference type="Pfam" id="PF22451">
    <property type="entry name" value="NirdL-like_HTH"/>
    <property type="match status" value="1"/>
</dbReference>
<proteinExistence type="inferred from homology"/>
<feature type="domain" description="Siroheme decarboxylase NirL-like HTH" evidence="9">
    <location>
        <begin position="10"/>
        <end position="54"/>
    </location>
</feature>
<reference evidence="11" key="1">
    <citation type="submission" date="2016-10" db="EMBL/GenBank/DDBJ databases">
        <authorList>
            <person name="Varghese N."/>
            <person name="Submissions S."/>
        </authorList>
    </citation>
    <scope>NUCLEOTIDE SEQUENCE [LARGE SCALE GENOMIC DNA]</scope>
    <source>
        <strain evidence="11">CGMCC 1.9150</strain>
    </source>
</reference>
<dbReference type="Proteomes" id="UP000198807">
    <property type="component" value="Unassembled WGS sequence"/>
</dbReference>
<sequence length="152" mass="16983">MNLDDLDGVDRHLINRLQDGLPLEERPYAAVAEELGIAEDDLLGRLARLREGGMLSRFGPMYHAERLGGGLTLAALAVPEADFDRVTEAVNAFPEVAHNYRREHELNMWFVLATEAAGRVAEVLDEIESATGLPVFNMPKEEEFHVRLHLPI</sequence>
<evidence type="ECO:0000313" key="10">
    <source>
        <dbReference type="EMBL" id="SEK75873.1"/>
    </source>
</evidence>
<dbReference type="InterPro" id="IPR050684">
    <property type="entry name" value="HTH-Siroheme_Decarb"/>
</dbReference>